<dbReference type="AlphaFoldDB" id="A0A0D2PZK3"/>
<sequence length="524" mass="59814">MSHTTLTSHGLNLPKLPYDLLHRIFTSHLTSADDRVDFQTLGALCLAHRQFLAICRPIQFSNVEFNFRRRNVKERVRTFAALLEEDDTLKSDIRGVSIRDNVIHTSMERLRPTVTLPELQDENRYLMHYNMQVIPIDEDPYTLVDSSGTEIALQFAGALMKLKRLRSVDISFLYFHIDWRIMSSAFQSALTNIISGQAYLSRLSLHGITSFPPHLLFSFHCLEELRISQCSMRSPCCGYALIEPLREKCAWQQSANLHRNRLKLLSVERVSGPSMCSLLRTWKAASDTDGLVDMMHPAKVQLFLRSVRHTRLGKKILAEGADTITHLQFDTSRMGRIMTLPGNPFSPKVIELEDTKDLEQMLFPTGYFQPEDVEHLQSLETLEFSIVYWENVAANNRRADVELQWALDLLQRVPTSEMRHLVLKIKVGGFLTEAEEALSDFHDDQEEIWTDWTRELTLSKWDSLESVEVSIWMLSTSGDRAPAASQLSEMVAAMAKETLAPAFKGKSCSLSVSYETVYNHCLVA</sequence>
<evidence type="ECO:0000313" key="2">
    <source>
        <dbReference type="Proteomes" id="UP000054270"/>
    </source>
</evidence>
<reference evidence="2" key="1">
    <citation type="submission" date="2014-04" db="EMBL/GenBank/DDBJ databases">
        <title>Evolutionary Origins and Diversification of the Mycorrhizal Mutualists.</title>
        <authorList>
            <consortium name="DOE Joint Genome Institute"/>
            <consortium name="Mycorrhizal Genomics Consortium"/>
            <person name="Kohler A."/>
            <person name="Kuo A."/>
            <person name="Nagy L.G."/>
            <person name="Floudas D."/>
            <person name="Copeland A."/>
            <person name="Barry K.W."/>
            <person name="Cichocki N."/>
            <person name="Veneault-Fourrey C."/>
            <person name="LaButti K."/>
            <person name="Lindquist E.A."/>
            <person name="Lipzen A."/>
            <person name="Lundell T."/>
            <person name="Morin E."/>
            <person name="Murat C."/>
            <person name="Riley R."/>
            <person name="Ohm R."/>
            <person name="Sun H."/>
            <person name="Tunlid A."/>
            <person name="Henrissat B."/>
            <person name="Grigoriev I.V."/>
            <person name="Hibbett D.S."/>
            <person name="Martin F."/>
        </authorList>
    </citation>
    <scope>NUCLEOTIDE SEQUENCE [LARGE SCALE GENOMIC DNA]</scope>
    <source>
        <strain evidence="2">FD-334 SS-4</strain>
    </source>
</reference>
<proteinExistence type="predicted"/>
<protein>
    <submittedName>
        <fullName evidence="1">Uncharacterized protein</fullName>
    </submittedName>
</protein>
<name>A0A0D2PZK3_HYPSF</name>
<accession>A0A0D2PZK3</accession>
<keyword evidence="2" id="KW-1185">Reference proteome</keyword>
<organism evidence="1 2">
    <name type="scientific">Hypholoma sublateritium (strain FD-334 SS-4)</name>
    <dbReference type="NCBI Taxonomy" id="945553"/>
    <lineage>
        <taxon>Eukaryota</taxon>
        <taxon>Fungi</taxon>
        <taxon>Dikarya</taxon>
        <taxon>Basidiomycota</taxon>
        <taxon>Agaricomycotina</taxon>
        <taxon>Agaricomycetes</taxon>
        <taxon>Agaricomycetidae</taxon>
        <taxon>Agaricales</taxon>
        <taxon>Agaricineae</taxon>
        <taxon>Strophariaceae</taxon>
        <taxon>Hypholoma</taxon>
    </lineage>
</organism>
<evidence type="ECO:0000313" key="1">
    <source>
        <dbReference type="EMBL" id="KJA24770.1"/>
    </source>
</evidence>
<dbReference type="Proteomes" id="UP000054270">
    <property type="component" value="Unassembled WGS sequence"/>
</dbReference>
<gene>
    <name evidence="1" type="ORF">HYPSUDRAFT_200321</name>
</gene>
<dbReference type="OrthoDB" id="3115335at2759"/>
<dbReference type="EMBL" id="KN817535">
    <property type="protein sequence ID" value="KJA24770.1"/>
    <property type="molecule type" value="Genomic_DNA"/>
</dbReference>